<evidence type="ECO:0000313" key="1">
    <source>
        <dbReference type="EMBL" id="KYN26173.1"/>
    </source>
</evidence>
<comment type="caution">
    <text evidence="1">The sequence shown here is derived from an EMBL/GenBank/DDBJ whole genome shotgun (WGS) entry which is preliminary data.</text>
</comment>
<organism evidence="1 2">
    <name type="scientific">Vibrio cidicii</name>
    <dbReference type="NCBI Taxonomy" id="1763883"/>
    <lineage>
        <taxon>Bacteria</taxon>
        <taxon>Pseudomonadati</taxon>
        <taxon>Pseudomonadota</taxon>
        <taxon>Gammaproteobacteria</taxon>
        <taxon>Vibrionales</taxon>
        <taxon>Vibrionaceae</taxon>
        <taxon>Vibrio</taxon>
    </lineage>
</organism>
<evidence type="ECO:0008006" key="3">
    <source>
        <dbReference type="Google" id="ProtNLM"/>
    </source>
</evidence>
<evidence type="ECO:0000313" key="2">
    <source>
        <dbReference type="Proteomes" id="UP000075349"/>
    </source>
</evidence>
<protein>
    <recommendedName>
        <fullName evidence="3">Phosphoenolpyruvate carboxylase</fullName>
    </recommendedName>
</protein>
<gene>
    <name evidence="1" type="ORF">AUQ44_13595</name>
</gene>
<proteinExistence type="predicted"/>
<reference evidence="2" key="1">
    <citation type="submission" date="2015-12" db="EMBL/GenBank/DDBJ databases">
        <authorList>
            <person name="Tarr C.L."/>
            <person name="Gladney L.M."/>
        </authorList>
    </citation>
    <scope>NUCLEOTIDE SEQUENCE [LARGE SCALE GENOMIC DNA]</scope>
    <source>
        <strain evidence="2">2756-81</strain>
    </source>
</reference>
<sequence length="413" mass="47676">MGRKEDSKSAIRALSKHIEVVDESCYVTAGQIDDTPENESAITALEKNRLAYYVDDNLGVQVHSKVRSLLDHVTSRYRFREKVGAYSSLIEDLEFSIESYKKSKTRMHTPHEQYFDEIREIVMEIMDMITDALSMYHHIVSDEFSVVSDIDERIRQTTRCKDECYKLRTTISYLSVVKIREWVGTDLLLERLLMKVFKAHIDRSLKDLAATNRKLISMVEKLQKDKAVRRLNMLIDIFSNKFKEQPGYRPDVSGIMDLPTCVSLAERQRLGGYVDTSSARDEELLMDIALDTLEKVQPEPDTEQPEGINEDIADARGETLENVFDPLTENVELLFQAITDTSYKEDISAMNAYGVLDVEATPEDWMIMVMSYYEAQKKSISRYALVEEIRDIAQPFDGTLYIKDMIFRKSTRE</sequence>
<dbReference type="EMBL" id="LOMK01000001">
    <property type="protein sequence ID" value="KYN26173.1"/>
    <property type="molecule type" value="Genomic_DNA"/>
</dbReference>
<dbReference type="AlphaFoldDB" id="A0A151JKW7"/>
<accession>A0A151JKW7</accession>
<dbReference type="Proteomes" id="UP000075349">
    <property type="component" value="Unassembled WGS sequence"/>
</dbReference>
<name>A0A151JKW7_9VIBR</name>